<dbReference type="Proteomes" id="UP000078492">
    <property type="component" value="Unassembled WGS sequence"/>
</dbReference>
<evidence type="ECO:0000313" key="1">
    <source>
        <dbReference type="EMBL" id="KYN18421.1"/>
    </source>
</evidence>
<organism evidence="1 2">
    <name type="scientific">Trachymyrmex cornetzi</name>
    <dbReference type="NCBI Taxonomy" id="471704"/>
    <lineage>
        <taxon>Eukaryota</taxon>
        <taxon>Metazoa</taxon>
        <taxon>Ecdysozoa</taxon>
        <taxon>Arthropoda</taxon>
        <taxon>Hexapoda</taxon>
        <taxon>Insecta</taxon>
        <taxon>Pterygota</taxon>
        <taxon>Neoptera</taxon>
        <taxon>Endopterygota</taxon>
        <taxon>Hymenoptera</taxon>
        <taxon>Apocrita</taxon>
        <taxon>Aculeata</taxon>
        <taxon>Formicoidea</taxon>
        <taxon>Formicidae</taxon>
        <taxon>Myrmicinae</taxon>
        <taxon>Trachymyrmex</taxon>
    </lineage>
</organism>
<sequence length="97" mass="10704">MTDHLCIRAPADTDRSVTVADRIPRGARASRKRNGVANGLNTRITTDWATGVISRSRNRWKYVYVNGLCVTTSNDVLNMPGRARLGTSLFVLSHCSN</sequence>
<accession>A0A151J5N0</accession>
<dbReference type="AlphaFoldDB" id="A0A151J5N0"/>
<dbReference type="EMBL" id="KQ979970">
    <property type="protein sequence ID" value="KYN18421.1"/>
    <property type="molecule type" value="Genomic_DNA"/>
</dbReference>
<evidence type="ECO:0000313" key="2">
    <source>
        <dbReference type="Proteomes" id="UP000078492"/>
    </source>
</evidence>
<protein>
    <submittedName>
        <fullName evidence="1">Uncharacterized protein</fullName>
    </submittedName>
</protein>
<gene>
    <name evidence="1" type="ORF">ALC57_09296</name>
</gene>
<name>A0A151J5N0_9HYME</name>
<keyword evidence="2" id="KW-1185">Reference proteome</keyword>
<reference evidence="1 2" key="1">
    <citation type="submission" date="2015-09" db="EMBL/GenBank/DDBJ databases">
        <title>Trachymyrmex cornetzi WGS genome.</title>
        <authorList>
            <person name="Nygaard S."/>
            <person name="Hu H."/>
            <person name="Boomsma J."/>
            <person name="Zhang G."/>
        </authorList>
    </citation>
    <scope>NUCLEOTIDE SEQUENCE [LARGE SCALE GENOMIC DNA]</scope>
    <source>
        <strain evidence="1">Tcor2-1</strain>
        <tissue evidence="1">Whole body</tissue>
    </source>
</reference>
<proteinExistence type="predicted"/>